<protein>
    <submittedName>
        <fullName evidence="1">Uncharacterized protein</fullName>
    </submittedName>
</protein>
<reference evidence="2" key="1">
    <citation type="journal article" date="2023" name="Front. Plant Sci.">
        <title>Chromosomal-level genome assembly of Melastoma candidum provides insights into trichome evolution.</title>
        <authorList>
            <person name="Zhong Y."/>
            <person name="Wu W."/>
            <person name="Sun C."/>
            <person name="Zou P."/>
            <person name="Liu Y."/>
            <person name="Dai S."/>
            <person name="Zhou R."/>
        </authorList>
    </citation>
    <scope>NUCLEOTIDE SEQUENCE [LARGE SCALE GENOMIC DNA]</scope>
</reference>
<evidence type="ECO:0000313" key="1">
    <source>
        <dbReference type="EMBL" id="KAI4304033.1"/>
    </source>
</evidence>
<dbReference type="Proteomes" id="UP001057402">
    <property type="component" value="Chromosome 12"/>
</dbReference>
<sequence length="366" mass="41871">MHSQSHRPPPGRKVKEEEYYLFGETSSYPTTIAFAPPPPPPRPLDGLERSLPPPFLTKTYDIVDDPSTDPVVSWNSGSNGLVVWDAHAFSAMLLPKYFKHNNFSSFIRQLNTYGFRKVDPDRWEFANECFLRGQKHLLKSIKRRKTPGSSSSTSVLDNQQSPDPCVEVRSFGLDGEINKLKRDKQVLMSELVKLRQQQQNSRTYLQDMEKRLKKIRSKQHQMMRFLARAVRNPGFLRQLVERSDKRRGIDEALGRKKQWQTIDQAPGGLNLCEAPDFEVTEVEMLDGVEGPMGSSHDRGNGFMDDQTRNIQQKQYQQQGIWENFMDGRGEEELGLDVAQFEDENVLIDGLGDYDVANLDDIYGGSQ</sequence>
<name>A0ACB9L4Y1_9MYRT</name>
<accession>A0ACB9L4Y1</accession>
<gene>
    <name evidence="1" type="ORF">MLD38_039597</name>
</gene>
<keyword evidence="2" id="KW-1185">Reference proteome</keyword>
<evidence type="ECO:0000313" key="2">
    <source>
        <dbReference type="Proteomes" id="UP001057402"/>
    </source>
</evidence>
<organism evidence="1 2">
    <name type="scientific">Melastoma candidum</name>
    <dbReference type="NCBI Taxonomy" id="119954"/>
    <lineage>
        <taxon>Eukaryota</taxon>
        <taxon>Viridiplantae</taxon>
        <taxon>Streptophyta</taxon>
        <taxon>Embryophyta</taxon>
        <taxon>Tracheophyta</taxon>
        <taxon>Spermatophyta</taxon>
        <taxon>Magnoliopsida</taxon>
        <taxon>eudicotyledons</taxon>
        <taxon>Gunneridae</taxon>
        <taxon>Pentapetalae</taxon>
        <taxon>rosids</taxon>
        <taxon>malvids</taxon>
        <taxon>Myrtales</taxon>
        <taxon>Melastomataceae</taxon>
        <taxon>Melastomatoideae</taxon>
        <taxon>Melastomateae</taxon>
        <taxon>Melastoma</taxon>
    </lineage>
</organism>
<comment type="caution">
    <text evidence="1">The sequence shown here is derived from an EMBL/GenBank/DDBJ whole genome shotgun (WGS) entry which is preliminary data.</text>
</comment>
<proteinExistence type="predicted"/>
<dbReference type="EMBL" id="CM042891">
    <property type="protein sequence ID" value="KAI4304033.1"/>
    <property type="molecule type" value="Genomic_DNA"/>
</dbReference>